<keyword evidence="2" id="KW-0547">Nucleotide-binding</keyword>
<evidence type="ECO:0000256" key="2">
    <source>
        <dbReference type="ARBA" id="ARBA00022741"/>
    </source>
</evidence>
<evidence type="ECO:0000256" key="4">
    <source>
        <dbReference type="ARBA" id="ARBA00022840"/>
    </source>
</evidence>
<dbReference type="Pfam" id="PF00288">
    <property type="entry name" value="GHMP_kinases_N"/>
    <property type="match status" value="1"/>
</dbReference>
<keyword evidence="7" id="KW-1185">Reference proteome</keyword>
<accession>A0ABN4GT12</accession>
<organism evidence="6 7">
    <name type="scientific">Streptomyces incarnatus</name>
    <dbReference type="NCBI Taxonomy" id="665007"/>
    <lineage>
        <taxon>Bacteria</taxon>
        <taxon>Bacillati</taxon>
        <taxon>Actinomycetota</taxon>
        <taxon>Actinomycetes</taxon>
        <taxon>Kitasatosporales</taxon>
        <taxon>Streptomycetaceae</taxon>
        <taxon>Streptomyces</taxon>
    </lineage>
</organism>
<dbReference type="PANTHER" id="PTHR43527">
    <property type="entry name" value="4-DIPHOSPHOCYTIDYL-2-C-METHYL-D-ERYTHRITOL KINASE, CHLOROPLASTIC"/>
    <property type="match status" value="1"/>
</dbReference>
<keyword evidence="1" id="KW-0808">Transferase</keyword>
<keyword evidence="4" id="KW-0067">ATP-binding</keyword>
<name>A0ABN4GT12_9ACTN</name>
<gene>
    <name evidence="6" type="ORF">ABB07_33950</name>
</gene>
<proteinExistence type="predicted"/>
<evidence type="ECO:0000313" key="6">
    <source>
        <dbReference type="EMBL" id="AKJ14882.1"/>
    </source>
</evidence>
<keyword evidence="3" id="KW-0418">Kinase</keyword>
<dbReference type="InterPro" id="IPR012363">
    <property type="entry name" value="PduX"/>
</dbReference>
<dbReference type="InterPro" id="IPR014721">
    <property type="entry name" value="Ribsml_uS5_D2-typ_fold_subgr"/>
</dbReference>
<dbReference type="InterPro" id="IPR020568">
    <property type="entry name" value="Ribosomal_Su5_D2-typ_SF"/>
</dbReference>
<dbReference type="EMBL" id="CP011497">
    <property type="protein sequence ID" value="AKJ14882.1"/>
    <property type="molecule type" value="Genomic_DNA"/>
</dbReference>
<evidence type="ECO:0000313" key="7">
    <source>
        <dbReference type="Proteomes" id="UP000035366"/>
    </source>
</evidence>
<protein>
    <recommendedName>
        <fullName evidence="5">GHMP kinase N-terminal domain-containing protein</fullName>
    </recommendedName>
</protein>
<reference evidence="6 7" key="1">
    <citation type="journal article" date="2015" name="ISME J.">
        <title>Draft Genome Sequence of Streptomyces incarnatus NRRL8089, which Produces the Nucleoside Antibiotic Sinefungin.</title>
        <authorList>
            <person name="Oshima K."/>
            <person name="Hattori M."/>
            <person name="Shimizu H."/>
            <person name="Fukuda K."/>
            <person name="Nemoto M."/>
            <person name="Inagaki K."/>
            <person name="Tamura T."/>
        </authorList>
    </citation>
    <scope>NUCLEOTIDE SEQUENCE [LARGE SCALE GENOMIC DNA]</scope>
    <source>
        <strain evidence="6 7">NRRL 8089</strain>
    </source>
</reference>
<dbReference type="Gene3D" id="3.30.230.10">
    <property type="match status" value="1"/>
</dbReference>
<dbReference type="PANTHER" id="PTHR43527:SF1">
    <property type="entry name" value="L-THREONINE KINASE"/>
    <property type="match status" value="1"/>
</dbReference>
<evidence type="ECO:0000256" key="3">
    <source>
        <dbReference type="ARBA" id="ARBA00022777"/>
    </source>
</evidence>
<evidence type="ECO:0000256" key="1">
    <source>
        <dbReference type="ARBA" id="ARBA00022679"/>
    </source>
</evidence>
<feature type="domain" description="GHMP kinase N-terminal" evidence="5">
    <location>
        <begin position="62"/>
        <end position="129"/>
    </location>
</feature>
<dbReference type="PIRSF" id="PIRSF033887">
    <property type="entry name" value="PduX"/>
    <property type="match status" value="1"/>
</dbReference>
<dbReference type="InterPro" id="IPR006204">
    <property type="entry name" value="GHMP_kinase_N_dom"/>
</dbReference>
<sequence>MYSGVSRGTLGELYQGPHWEEGLPHISLVSLPVDKFSWCHMALDPSAAEFDTSALATRPKAARAMDLFLDRYGLTMPAGRMAFHTELPPGKGMASSTADIVATLRCLFRLFALPYDQNTVTGILARIERADSVFLDEYALYLSAAQRVVRRLGDRIGLYACYIVEEGSVDTEAAGPVLLAHYGRHRAAYRACVDELLAAFARSDPAAVAAAATSSAALSQSVVPKRTFEALYEHRAEFAADGIVVAHTGTVVGYLFRERPGQQQHAELSEFFMGLGHQCHFSHVGWGHG</sequence>
<dbReference type="Proteomes" id="UP000035366">
    <property type="component" value="Chromosome"/>
</dbReference>
<dbReference type="SUPFAM" id="SSF54211">
    <property type="entry name" value="Ribosomal protein S5 domain 2-like"/>
    <property type="match status" value="1"/>
</dbReference>
<evidence type="ECO:0000259" key="5">
    <source>
        <dbReference type="Pfam" id="PF00288"/>
    </source>
</evidence>